<evidence type="ECO:0000313" key="4">
    <source>
        <dbReference type="Proteomes" id="UP000199598"/>
    </source>
</evidence>
<evidence type="ECO:0000256" key="2">
    <source>
        <dbReference type="SAM" id="SignalP"/>
    </source>
</evidence>
<accession>A0A1I3ZHS7</accession>
<gene>
    <name evidence="3" type="ORF">SAMN04488518_105107</name>
</gene>
<reference evidence="3 4" key="1">
    <citation type="submission" date="2016-10" db="EMBL/GenBank/DDBJ databases">
        <authorList>
            <person name="Varghese N."/>
            <person name="Submissions S."/>
        </authorList>
    </citation>
    <scope>NUCLEOTIDE SEQUENCE [LARGE SCALE GENOMIC DNA]</scope>
    <source>
        <strain evidence="3 4">DSM 16392</strain>
    </source>
</reference>
<proteinExistence type="predicted"/>
<dbReference type="InterPro" id="IPR007466">
    <property type="entry name" value="Peptidyl-Arg-deiminase_porph"/>
</dbReference>
<feature type="chain" id="PRO_5047080482" evidence="2">
    <location>
        <begin position="31"/>
        <end position="344"/>
    </location>
</feature>
<keyword evidence="4" id="KW-1185">Reference proteome</keyword>
<sequence length="344" mass="37810">MKNLKSKIQLLACTLLASVSVLLTTGPFTAALASDRDLILIAAPSIADTYDDPEYAALFQDIVDFDIAYANAVYGNDEVRIVVDAQTRSYFKGKVPDEILLTDYLPHIWARDYTVINPSKPVQFRYTPVTFEGDQAVADEMQDGFNAFAKAKGLIFTHTGYMLDGGNIVDNHAGRVITTTRFLEDNDLSYEDGKAVLKELLNAMEVAILPPDEEVMAHSDGMVMFAEENTIILNRYDAPMRTEITEELEASFPGIKIVEVDAMWDEGDLSSACGVNVNAAMTSNFIYMPHFGDNNSDKVMKTIQANTSKKVIPVPANSVCKLGGSVRCLTLQLKGKAAQAILRR</sequence>
<protein>
    <submittedName>
        <fullName evidence="3">Agmatine/peptidylarginine deiminase</fullName>
    </submittedName>
</protein>
<dbReference type="EMBL" id="FOSK01000005">
    <property type="protein sequence ID" value="SFK43602.1"/>
    <property type="molecule type" value="Genomic_DNA"/>
</dbReference>
<evidence type="ECO:0000313" key="3">
    <source>
        <dbReference type="EMBL" id="SFK43602.1"/>
    </source>
</evidence>
<keyword evidence="2" id="KW-0732">Signal</keyword>
<dbReference type="PANTHER" id="PTHR31377">
    <property type="entry name" value="AGMATINE DEIMINASE-RELATED"/>
    <property type="match status" value="1"/>
</dbReference>
<dbReference type="SUPFAM" id="SSF55909">
    <property type="entry name" value="Pentein"/>
    <property type="match status" value="1"/>
</dbReference>
<comment type="caution">
    <text evidence="3">The sequence shown here is derived from an EMBL/GenBank/DDBJ whole genome shotgun (WGS) entry which is preliminary data.</text>
</comment>
<keyword evidence="1" id="KW-0378">Hydrolase</keyword>
<evidence type="ECO:0000256" key="1">
    <source>
        <dbReference type="ARBA" id="ARBA00022801"/>
    </source>
</evidence>
<feature type="signal peptide" evidence="2">
    <location>
        <begin position="1"/>
        <end position="30"/>
    </location>
</feature>
<dbReference type="Proteomes" id="UP000199598">
    <property type="component" value="Unassembled WGS sequence"/>
</dbReference>
<organism evidence="3 4">
    <name type="scientific">Pseudovibrio ascidiaceicola</name>
    <dbReference type="NCBI Taxonomy" id="285279"/>
    <lineage>
        <taxon>Bacteria</taxon>
        <taxon>Pseudomonadati</taxon>
        <taxon>Pseudomonadota</taxon>
        <taxon>Alphaproteobacteria</taxon>
        <taxon>Hyphomicrobiales</taxon>
        <taxon>Stappiaceae</taxon>
        <taxon>Pseudovibrio</taxon>
    </lineage>
</organism>
<dbReference type="Pfam" id="PF04371">
    <property type="entry name" value="PAD_porph"/>
    <property type="match status" value="1"/>
</dbReference>
<dbReference type="RefSeq" id="WP_093519343.1">
    <property type="nucleotide sequence ID" value="NZ_FOSK01000005.1"/>
</dbReference>
<name>A0A1I3ZHS7_9HYPH</name>
<dbReference type="Gene3D" id="3.75.10.10">
    <property type="entry name" value="L-arginine/glycine Amidinotransferase, Chain A"/>
    <property type="match status" value="1"/>
</dbReference>
<dbReference type="PANTHER" id="PTHR31377:SF0">
    <property type="entry name" value="AGMATINE DEIMINASE-RELATED"/>
    <property type="match status" value="1"/>
</dbReference>